<accession>A0A0L0HQU0</accession>
<sequence length="263" mass="30345">MADTYLQLLASCGVHVDPVQFKDLYPWQHKDVAQETPDRLPDTPIAYERDTYAEPLPIFSSDQLDLDIPEQYGYNEYIVYESRETARPIALDPSDWGRVRKTHKHIYSRPYIFRWTLYHTLGFMGGPFDASFLAELKAHIGGDGAVNRPDVYIKVRDALRAAKLQPLYLSIPAIIRSMGGASWPHPPDHTMNSVQRMFTRVHHAFQHKHLDLKRKRFPKMLFVCLAILDLHGVTPPYTIPWTYTELHNKQLSALFTQLNTTDA</sequence>
<dbReference type="AlphaFoldDB" id="A0A0L0HQU0"/>
<dbReference type="EMBL" id="KQ257451">
    <property type="protein sequence ID" value="KND03438.1"/>
    <property type="molecule type" value="Genomic_DNA"/>
</dbReference>
<evidence type="ECO:0000313" key="1">
    <source>
        <dbReference type="EMBL" id="KND03438.1"/>
    </source>
</evidence>
<dbReference type="VEuPathDB" id="FungiDB:SPPG_00922"/>
<dbReference type="RefSeq" id="XP_016611477.1">
    <property type="nucleotide sequence ID" value="XM_016749249.1"/>
</dbReference>
<proteinExistence type="predicted"/>
<protein>
    <submittedName>
        <fullName evidence="1">Uncharacterized protein</fullName>
    </submittedName>
</protein>
<dbReference type="GeneID" id="27684620"/>
<keyword evidence="2" id="KW-1185">Reference proteome</keyword>
<organism evidence="1 2">
    <name type="scientific">Spizellomyces punctatus (strain DAOM BR117)</name>
    <dbReference type="NCBI Taxonomy" id="645134"/>
    <lineage>
        <taxon>Eukaryota</taxon>
        <taxon>Fungi</taxon>
        <taxon>Fungi incertae sedis</taxon>
        <taxon>Chytridiomycota</taxon>
        <taxon>Chytridiomycota incertae sedis</taxon>
        <taxon>Chytridiomycetes</taxon>
        <taxon>Spizellomycetales</taxon>
        <taxon>Spizellomycetaceae</taxon>
        <taxon>Spizellomyces</taxon>
    </lineage>
</organism>
<reference evidence="1 2" key="1">
    <citation type="submission" date="2009-08" db="EMBL/GenBank/DDBJ databases">
        <title>The Genome Sequence of Spizellomyces punctatus strain DAOM BR117.</title>
        <authorList>
            <consortium name="The Broad Institute Genome Sequencing Platform"/>
            <person name="Russ C."/>
            <person name="Cuomo C."/>
            <person name="Shea T."/>
            <person name="Young S.K."/>
            <person name="Zeng Q."/>
            <person name="Koehrsen M."/>
            <person name="Haas B."/>
            <person name="Borodovsky M."/>
            <person name="Guigo R."/>
            <person name="Alvarado L."/>
            <person name="Berlin A."/>
            <person name="Bochicchio J."/>
            <person name="Borenstein D."/>
            <person name="Chapman S."/>
            <person name="Chen Z."/>
            <person name="Engels R."/>
            <person name="Freedman E."/>
            <person name="Gellesch M."/>
            <person name="Goldberg J."/>
            <person name="Griggs A."/>
            <person name="Gujja S."/>
            <person name="Heiman D."/>
            <person name="Hepburn T."/>
            <person name="Howarth C."/>
            <person name="Jen D."/>
            <person name="Larson L."/>
            <person name="Lewis B."/>
            <person name="Mehta T."/>
            <person name="Park D."/>
            <person name="Pearson M."/>
            <person name="Roberts A."/>
            <person name="Saif S."/>
            <person name="Shenoy N."/>
            <person name="Sisk P."/>
            <person name="Stolte C."/>
            <person name="Sykes S."/>
            <person name="Thomson T."/>
            <person name="Walk T."/>
            <person name="White J."/>
            <person name="Yandava C."/>
            <person name="Burger G."/>
            <person name="Gray M.W."/>
            <person name="Holland P.W.H."/>
            <person name="King N."/>
            <person name="Lang F.B.F."/>
            <person name="Roger A.J."/>
            <person name="Ruiz-Trillo I."/>
            <person name="Lander E."/>
            <person name="Nusbaum C."/>
        </authorList>
    </citation>
    <scope>NUCLEOTIDE SEQUENCE [LARGE SCALE GENOMIC DNA]</scope>
    <source>
        <strain evidence="1 2">DAOM BR117</strain>
    </source>
</reference>
<dbReference type="Proteomes" id="UP000053201">
    <property type="component" value="Unassembled WGS sequence"/>
</dbReference>
<gene>
    <name evidence="1" type="ORF">SPPG_00922</name>
</gene>
<dbReference type="OrthoDB" id="10281119at2759"/>
<name>A0A0L0HQU0_SPIPD</name>
<dbReference type="InParanoid" id="A0A0L0HQU0"/>
<evidence type="ECO:0000313" key="2">
    <source>
        <dbReference type="Proteomes" id="UP000053201"/>
    </source>
</evidence>